<dbReference type="InterPro" id="IPR023393">
    <property type="entry name" value="START-like_dom_sf"/>
</dbReference>
<protein>
    <submittedName>
        <fullName evidence="1">Polyketide cyclase</fullName>
    </submittedName>
</protein>
<dbReference type="CDD" id="cd07821">
    <property type="entry name" value="PYR_PYL_RCAR_like"/>
    <property type="match status" value="1"/>
</dbReference>
<accession>A0A6S6TYM3</accession>
<dbReference type="EMBL" id="CACVAY010000119">
    <property type="protein sequence ID" value="CAA6824555.1"/>
    <property type="molecule type" value="Genomic_DNA"/>
</dbReference>
<proteinExistence type="predicted"/>
<name>A0A6S6TYM3_9GAMM</name>
<dbReference type="PANTHER" id="PTHR39332:SF7">
    <property type="entry name" value="SRPBCC FAMILY PROTEIN"/>
    <property type="match status" value="1"/>
</dbReference>
<dbReference type="Pfam" id="PF10604">
    <property type="entry name" value="Polyketide_cyc2"/>
    <property type="match status" value="1"/>
</dbReference>
<dbReference type="InterPro" id="IPR019587">
    <property type="entry name" value="Polyketide_cyclase/dehydratase"/>
</dbReference>
<gene>
    <name evidence="1" type="ORF">HELGO_WM22509</name>
</gene>
<dbReference type="Gene3D" id="3.30.530.20">
    <property type="match status" value="1"/>
</dbReference>
<organism evidence="1">
    <name type="scientific">uncultured Thiotrichaceae bacterium</name>
    <dbReference type="NCBI Taxonomy" id="298394"/>
    <lineage>
        <taxon>Bacteria</taxon>
        <taxon>Pseudomonadati</taxon>
        <taxon>Pseudomonadota</taxon>
        <taxon>Gammaproteobacteria</taxon>
        <taxon>Thiotrichales</taxon>
        <taxon>Thiotrichaceae</taxon>
        <taxon>environmental samples</taxon>
    </lineage>
</organism>
<reference evidence="1" key="1">
    <citation type="submission" date="2020-01" db="EMBL/GenBank/DDBJ databases">
        <authorList>
            <person name="Meier V. D."/>
            <person name="Meier V D."/>
        </authorList>
    </citation>
    <scope>NUCLEOTIDE SEQUENCE</scope>
    <source>
        <strain evidence="1">HLG_WM_MAG_07</strain>
    </source>
</reference>
<evidence type="ECO:0000313" key="1">
    <source>
        <dbReference type="EMBL" id="CAA6824555.1"/>
    </source>
</evidence>
<dbReference type="PANTHER" id="PTHR39332">
    <property type="entry name" value="BLL4707 PROTEIN"/>
    <property type="match status" value="1"/>
</dbReference>
<dbReference type="SUPFAM" id="SSF55961">
    <property type="entry name" value="Bet v1-like"/>
    <property type="match status" value="1"/>
</dbReference>
<sequence length="142" mass="15636">MPSTYQSIVVNAPIEAVWDTVKNFHDFSWAPAVIESCEVVGDATGLEVGAKRVLNGAFEETLVELDDEIHKVRYSIDNGPSPVSSSDVKNYFGTLRLRSSTIDNKTLVEWGSVWDSDSDEAVEFCHGIYVALLQSLAGYFEA</sequence>
<dbReference type="AlphaFoldDB" id="A0A6S6TYM3"/>